<protein>
    <recommendedName>
        <fullName evidence="1">F-box domain-containing protein</fullName>
    </recommendedName>
</protein>
<keyword evidence="3" id="KW-1185">Reference proteome</keyword>
<dbReference type="InterPro" id="IPR001810">
    <property type="entry name" value="F-box_dom"/>
</dbReference>
<dbReference type="PANTHER" id="PTHR31350:SF21">
    <property type="entry name" value="F-BOX ONLY PROTEIN 21"/>
    <property type="match status" value="1"/>
</dbReference>
<name>A0ABR3IC88_LOXSC</name>
<comment type="caution">
    <text evidence="2">The sequence shown here is derived from an EMBL/GenBank/DDBJ whole genome shotgun (WGS) entry which is preliminary data.</text>
</comment>
<dbReference type="CDD" id="cd09917">
    <property type="entry name" value="F-box_SF"/>
    <property type="match status" value="1"/>
</dbReference>
<evidence type="ECO:0000313" key="2">
    <source>
        <dbReference type="EMBL" id="KAL0893882.1"/>
    </source>
</evidence>
<dbReference type="Gene3D" id="2.30.30.390">
    <property type="entry name" value="Hemimethylated DNA-binding domain"/>
    <property type="match status" value="1"/>
</dbReference>
<dbReference type="InterPro" id="IPR011722">
    <property type="entry name" value="Hemimethylated_DNA-bd_dom"/>
</dbReference>
<dbReference type="PROSITE" id="PS50181">
    <property type="entry name" value="FBOX"/>
    <property type="match status" value="1"/>
</dbReference>
<evidence type="ECO:0000259" key="1">
    <source>
        <dbReference type="PROSITE" id="PS50181"/>
    </source>
</evidence>
<dbReference type="SUPFAM" id="SSF141255">
    <property type="entry name" value="YccV-like"/>
    <property type="match status" value="1"/>
</dbReference>
<evidence type="ECO:0000313" key="3">
    <source>
        <dbReference type="Proteomes" id="UP001549920"/>
    </source>
</evidence>
<accession>A0ABR3IC88</accession>
<dbReference type="Pfam" id="PF13369">
    <property type="entry name" value="Transglut_core2"/>
    <property type="match status" value="1"/>
</dbReference>
<gene>
    <name evidence="2" type="ORF">ABMA27_013985</name>
</gene>
<dbReference type="Proteomes" id="UP001549920">
    <property type="component" value="Unassembled WGS sequence"/>
</dbReference>
<dbReference type="InterPro" id="IPR036047">
    <property type="entry name" value="F-box-like_dom_sf"/>
</dbReference>
<dbReference type="Pfam" id="PF08755">
    <property type="entry name" value="YccV-like"/>
    <property type="match status" value="1"/>
</dbReference>
<sequence>MEEAEIEYTSIHSLPNEILTLILQHNDCHDIVSFGATCKRFRQMVENDQILWKDKFKSIIPTVMFDSVDKHCDGKWLNSIKAFFNLKKLIYSEILAMSPKFYWKCPEITLEDVRNFFTIALSNSLNYYYIIFILQDLIRKGNAHIDKNCSEKPYTMTEIYYAKEVLRYLIQTFLAVKWVTAHMRNELPPEIVVNFFLQWTDTVNLHPDLEIENSINDLAAKVKLVLNAQNPKLASKSILDCTNKLVSERQVLHAVTQVIYHQRHMAVITAANLDTLNIIKVLKTKCSNIIVIGAIYQAVARRCGVHCEMIAFPPNHLFLEWVDRSDAASPASYTVDLNTGELKPKRRCPFSLTQNSNYKYCPDSLLQYIYSSFHSTMGAIKNWNTQNAVYLLDFLGTSHYFSYSYRNPYRNFLTYLIDHTHLSAMSIPPNLTYLNDEHKQIIRVLANLNAPVTNFVTKDFVVKKHAGNVKFAVGMICYHTKFDYVGIVRAWDLSCDAKWADRMEMELNLEFGVDQPFYYLVAADQSARYVAQENLIEITHPTRLYHLEDAIAREFTHFDGFSYMLNDEKRAEYPDDESIAALYRNRSHYRP</sequence>
<organism evidence="2 3">
    <name type="scientific">Loxostege sticticalis</name>
    <name type="common">Beet webworm moth</name>
    <dbReference type="NCBI Taxonomy" id="481309"/>
    <lineage>
        <taxon>Eukaryota</taxon>
        <taxon>Metazoa</taxon>
        <taxon>Ecdysozoa</taxon>
        <taxon>Arthropoda</taxon>
        <taxon>Hexapoda</taxon>
        <taxon>Insecta</taxon>
        <taxon>Pterygota</taxon>
        <taxon>Neoptera</taxon>
        <taxon>Endopterygota</taxon>
        <taxon>Lepidoptera</taxon>
        <taxon>Glossata</taxon>
        <taxon>Ditrysia</taxon>
        <taxon>Pyraloidea</taxon>
        <taxon>Crambidae</taxon>
        <taxon>Pyraustinae</taxon>
        <taxon>Loxostege</taxon>
    </lineage>
</organism>
<feature type="domain" description="F-box" evidence="1">
    <location>
        <begin position="8"/>
        <end position="55"/>
    </location>
</feature>
<dbReference type="SMART" id="SM00992">
    <property type="entry name" value="YccV-like"/>
    <property type="match status" value="1"/>
</dbReference>
<dbReference type="InterPro" id="IPR036623">
    <property type="entry name" value="Hemimethylated_DNA-bd_sf"/>
</dbReference>
<dbReference type="EMBL" id="JBEUOH010000005">
    <property type="protein sequence ID" value="KAL0893882.1"/>
    <property type="molecule type" value="Genomic_DNA"/>
</dbReference>
<dbReference type="NCBIfam" id="TIGR02097">
    <property type="entry name" value="yccV"/>
    <property type="match status" value="1"/>
</dbReference>
<proteinExistence type="predicted"/>
<dbReference type="SMART" id="SM00256">
    <property type="entry name" value="FBOX"/>
    <property type="match status" value="1"/>
</dbReference>
<dbReference type="Pfam" id="PF12937">
    <property type="entry name" value="F-box-like"/>
    <property type="match status" value="1"/>
</dbReference>
<dbReference type="SUPFAM" id="SSF81383">
    <property type="entry name" value="F-box domain"/>
    <property type="match status" value="1"/>
</dbReference>
<dbReference type="Gene3D" id="1.20.1280.50">
    <property type="match status" value="1"/>
</dbReference>
<dbReference type="PANTHER" id="PTHR31350">
    <property type="entry name" value="SI:DKEY-261L7.2"/>
    <property type="match status" value="1"/>
</dbReference>
<dbReference type="InterPro" id="IPR032698">
    <property type="entry name" value="SirB1_N"/>
</dbReference>
<reference evidence="2 3" key="1">
    <citation type="submission" date="2024-06" db="EMBL/GenBank/DDBJ databases">
        <title>A chromosome-level genome assembly of beet webworm, Loxostege sticticalis.</title>
        <authorList>
            <person name="Zhang Y."/>
        </authorList>
    </citation>
    <scope>NUCLEOTIDE SEQUENCE [LARGE SCALE GENOMIC DNA]</scope>
    <source>
        <strain evidence="2">AQ026</strain>
        <tissue evidence="2">Whole body</tissue>
    </source>
</reference>